<reference evidence="1 2" key="1">
    <citation type="journal article" date="2019" name="Microorganisms">
        <title>Systematic Affiliation and Genome Analysis of Subtercola vilae DB165(T) with Particular Emphasis on Cold Adaptation of an Isolate from a High-Altitude Cold Volcano Lake.</title>
        <authorList>
            <person name="Villalobos A.S."/>
            <person name="Wiese J."/>
            <person name="Imhoff J.F."/>
            <person name="Dorador C."/>
            <person name="Keller A."/>
            <person name="Hentschel U."/>
        </authorList>
    </citation>
    <scope>NUCLEOTIDE SEQUENCE [LARGE SCALE GENOMIC DNA]</scope>
    <source>
        <strain evidence="1 2">DB165</strain>
    </source>
</reference>
<dbReference type="RefSeq" id="WP_136643737.1">
    <property type="nucleotide sequence ID" value="NZ_QYRT01000066.1"/>
</dbReference>
<dbReference type="EMBL" id="QYRT01000066">
    <property type="protein sequence ID" value="TIH28779.1"/>
    <property type="molecule type" value="Genomic_DNA"/>
</dbReference>
<comment type="caution">
    <text evidence="1">The sequence shown here is derived from an EMBL/GenBank/DDBJ whole genome shotgun (WGS) entry which is preliminary data.</text>
</comment>
<sequence>MDDQSNDENRQRHQMTVEAICNTVQDNEWMLEVAALPLAKAIENWPTERAYYIIAGALSTRGETDPSSIERLKTLRKIFEGVNWEIAAEMRSARSEHSEREIADALGIDDVHDLSSFRERRPGREPAK</sequence>
<gene>
    <name evidence="1" type="ORF">D4765_18245</name>
</gene>
<evidence type="ECO:0000313" key="1">
    <source>
        <dbReference type="EMBL" id="TIH28779.1"/>
    </source>
</evidence>
<organism evidence="1 2">
    <name type="scientific">Subtercola vilae</name>
    <dbReference type="NCBI Taxonomy" id="2056433"/>
    <lineage>
        <taxon>Bacteria</taxon>
        <taxon>Bacillati</taxon>
        <taxon>Actinomycetota</taxon>
        <taxon>Actinomycetes</taxon>
        <taxon>Micrococcales</taxon>
        <taxon>Microbacteriaceae</taxon>
        <taxon>Subtercola</taxon>
    </lineage>
</organism>
<dbReference type="Proteomes" id="UP000306192">
    <property type="component" value="Unassembled WGS sequence"/>
</dbReference>
<dbReference type="AlphaFoldDB" id="A0A4T2BE46"/>
<accession>A0A4T2BE46</accession>
<keyword evidence="2" id="KW-1185">Reference proteome</keyword>
<evidence type="ECO:0000313" key="2">
    <source>
        <dbReference type="Proteomes" id="UP000306192"/>
    </source>
</evidence>
<name>A0A4T2BE46_9MICO</name>
<protein>
    <submittedName>
        <fullName evidence="1">Uncharacterized protein</fullName>
    </submittedName>
</protein>
<proteinExistence type="predicted"/>